<evidence type="ECO:0008006" key="4">
    <source>
        <dbReference type="Google" id="ProtNLM"/>
    </source>
</evidence>
<dbReference type="EMBL" id="JBIGIA010000011">
    <property type="protein sequence ID" value="MFG6458163.1"/>
    <property type="molecule type" value="Genomic_DNA"/>
</dbReference>
<keyword evidence="1" id="KW-0732">Signal</keyword>
<evidence type="ECO:0000256" key="1">
    <source>
        <dbReference type="SAM" id="SignalP"/>
    </source>
</evidence>
<sequence>MLLRSGVSLRARATLLALAAPLAAQAESCGRFPSRGFENADAPQLDARYANPVYGYAVQLPAGLIGHGAPSPAPDHGFGIALSWTPRAYLYVDGSYEVLDDDTLGKQETRQREFLRAEALRVLSTQSTSTRLGPLPGVRMVARYACKGLRGLYVKDEVVALSPDLRVVYRVALLTTTKRYRADKAALDELLRSFTLLSRPVP</sequence>
<comment type="caution">
    <text evidence="2">The sequence shown here is derived from an EMBL/GenBank/DDBJ whole genome shotgun (WGS) entry which is preliminary data.</text>
</comment>
<organism evidence="2 3">
    <name type="scientific">Pelomonas nitida</name>
    <dbReference type="NCBI Taxonomy" id="3299027"/>
    <lineage>
        <taxon>Bacteria</taxon>
        <taxon>Pseudomonadati</taxon>
        <taxon>Pseudomonadota</taxon>
        <taxon>Betaproteobacteria</taxon>
        <taxon>Burkholderiales</taxon>
        <taxon>Sphaerotilaceae</taxon>
        <taxon>Roseateles</taxon>
    </lineage>
</organism>
<feature type="chain" id="PRO_5047463828" description="DUF1795 domain-containing protein" evidence="1">
    <location>
        <begin position="27"/>
        <end position="202"/>
    </location>
</feature>
<dbReference type="Proteomes" id="UP001606305">
    <property type="component" value="Unassembled WGS sequence"/>
</dbReference>
<proteinExistence type="predicted"/>
<reference evidence="2 3" key="1">
    <citation type="submission" date="2024-09" db="EMBL/GenBank/DDBJ databases">
        <title>Novel species of the genus Pelomonas and Roseateles isolated from streams.</title>
        <authorList>
            <person name="Lu H."/>
        </authorList>
    </citation>
    <scope>NUCLEOTIDE SEQUENCE [LARGE SCALE GENOMIC DNA]</scope>
    <source>
        <strain evidence="2 3">BYS96W</strain>
    </source>
</reference>
<evidence type="ECO:0000313" key="2">
    <source>
        <dbReference type="EMBL" id="MFG6458163.1"/>
    </source>
</evidence>
<name>A0ABW7G882_9BURK</name>
<feature type="signal peptide" evidence="1">
    <location>
        <begin position="1"/>
        <end position="26"/>
    </location>
</feature>
<keyword evidence="3" id="KW-1185">Reference proteome</keyword>
<protein>
    <recommendedName>
        <fullName evidence="4">DUF1795 domain-containing protein</fullName>
    </recommendedName>
</protein>
<evidence type="ECO:0000313" key="3">
    <source>
        <dbReference type="Proteomes" id="UP001606305"/>
    </source>
</evidence>
<accession>A0ABW7G882</accession>
<gene>
    <name evidence="2" type="ORF">ACG00X_15095</name>
</gene>